<organism evidence="2 3">
    <name type="scientific">Cuscuta epithymum</name>
    <dbReference type="NCBI Taxonomy" id="186058"/>
    <lineage>
        <taxon>Eukaryota</taxon>
        <taxon>Viridiplantae</taxon>
        <taxon>Streptophyta</taxon>
        <taxon>Embryophyta</taxon>
        <taxon>Tracheophyta</taxon>
        <taxon>Spermatophyta</taxon>
        <taxon>Magnoliopsida</taxon>
        <taxon>eudicotyledons</taxon>
        <taxon>Gunneridae</taxon>
        <taxon>Pentapetalae</taxon>
        <taxon>asterids</taxon>
        <taxon>lamiids</taxon>
        <taxon>Solanales</taxon>
        <taxon>Convolvulaceae</taxon>
        <taxon>Cuscuteae</taxon>
        <taxon>Cuscuta</taxon>
        <taxon>Cuscuta subgen. Cuscuta</taxon>
    </lineage>
</organism>
<feature type="compositionally biased region" description="Polar residues" evidence="1">
    <location>
        <begin position="95"/>
        <end position="114"/>
    </location>
</feature>
<reference evidence="2" key="1">
    <citation type="submission" date="2022-07" db="EMBL/GenBank/DDBJ databases">
        <authorList>
            <person name="Macas J."/>
            <person name="Novak P."/>
            <person name="Neumann P."/>
        </authorList>
    </citation>
    <scope>NUCLEOTIDE SEQUENCE</scope>
</reference>
<proteinExistence type="predicted"/>
<feature type="compositionally biased region" description="Basic and acidic residues" evidence="1">
    <location>
        <begin position="1"/>
        <end position="10"/>
    </location>
</feature>
<feature type="region of interest" description="Disordered" evidence="1">
    <location>
        <begin position="310"/>
        <end position="347"/>
    </location>
</feature>
<evidence type="ECO:0000256" key="1">
    <source>
        <dbReference type="SAM" id="MobiDB-lite"/>
    </source>
</evidence>
<dbReference type="Proteomes" id="UP001152523">
    <property type="component" value="Unassembled WGS sequence"/>
</dbReference>
<accession>A0AAV0FJ39</accession>
<comment type="caution">
    <text evidence="2">The sequence shown here is derived from an EMBL/GenBank/DDBJ whole genome shotgun (WGS) entry which is preliminary data.</text>
</comment>
<feature type="region of interest" description="Disordered" evidence="1">
    <location>
        <begin position="1"/>
        <end position="157"/>
    </location>
</feature>
<evidence type="ECO:0000313" key="2">
    <source>
        <dbReference type="EMBL" id="CAH9135501.1"/>
    </source>
</evidence>
<gene>
    <name evidence="2" type="ORF">CEPIT_LOCUS34561</name>
</gene>
<feature type="compositionally biased region" description="Polar residues" evidence="1">
    <location>
        <begin position="310"/>
        <end position="335"/>
    </location>
</feature>
<dbReference type="PANTHER" id="PTHR33671:SF2">
    <property type="entry name" value="N-METHYLTRANSFERASE, PUTATIVE (DUF688)-RELATED"/>
    <property type="match status" value="1"/>
</dbReference>
<dbReference type="InterPro" id="IPR007789">
    <property type="entry name" value="DUF688"/>
</dbReference>
<sequence>MNTVMEDKRLNLNQPFLSVRRTDRPTDTSTPPRPPPPYKSKLNSGPLRDPGVVPFCWEHSPGRPKHETHHTSAASADKASPPIIPKLPPGRTSKADQQQRLNSKGSEMENVSQHESLRKKMVKPISFSSSNGSIEDEEEKEEKRVESSSDEDETYVDALDTISSKPESALLNHSSASGFSGLNEPNGTFTADLQTRDFMIDRFLPAAISMATEMPSHAPRKQSIVLEQPRNHPVNTVNADKQRPQLRYGPSFARHYYQSHDYAEVINDNDDEDGDDNDGSFPPKVCGLIPRFCLKGSFFLMNPLPGMSARTQVPMSPSSSRMQIESSSAGSCSGTENERSASDVSERQPVIGLLTAESHEDNNKSDDEFKKRTTQNINDKNLGGRHFIGLDKRKCKKSVESLTDKSNSVAPEDSDSCAIVEKTLYVVDTLQETRGPQFIKEDHEVMKPKGKQNKMEAFPFIEEASTDEVTNIKHIVHETADLKPLLSAEKLNSESRRRPSKAYGKDQFFTNTSVMPNSRADESYIEGTERLKKSVEFPVPPPLPMSPSESWLCRTLPSLSTKRSSLQRTYLIGNGNPRNVAPKVTSGDSKWETMVKTTKGHHQHLRYSLELMALPPIPETQQ</sequence>
<protein>
    <submittedName>
        <fullName evidence="2">Uncharacterized protein</fullName>
    </submittedName>
</protein>
<feature type="compositionally biased region" description="Basic and acidic residues" evidence="1">
    <location>
        <begin position="336"/>
        <end position="346"/>
    </location>
</feature>
<evidence type="ECO:0000313" key="3">
    <source>
        <dbReference type="Proteomes" id="UP001152523"/>
    </source>
</evidence>
<keyword evidence="3" id="KW-1185">Reference proteome</keyword>
<dbReference type="AlphaFoldDB" id="A0AAV0FJ39"/>
<dbReference type="PANTHER" id="PTHR33671">
    <property type="entry name" value="N-METHYLTRANSFERASE, PUTATIVE (DUF688)-RELATED"/>
    <property type="match status" value="1"/>
</dbReference>
<name>A0AAV0FJ39_9ASTE</name>
<dbReference type="EMBL" id="CAMAPF010000989">
    <property type="protein sequence ID" value="CAH9135501.1"/>
    <property type="molecule type" value="Genomic_DNA"/>
</dbReference>
<dbReference type="Pfam" id="PF05097">
    <property type="entry name" value="DUF688"/>
    <property type="match status" value="1"/>
</dbReference>